<keyword evidence="3" id="KW-1185">Reference proteome</keyword>
<dbReference type="Proteomes" id="UP001180616">
    <property type="component" value="Chromosome"/>
</dbReference>
<evidence type="ECO:0000313" key="2">
    <source>
        <dbReference type="EMBL" id="WMW66375.1"/>
    </source>
</evidence>
<gene>
    <name evidence="2" type="ORF">KPS_000943</name>
</gene>
<evidence type="ECO:0000256" key="1">
    <source>
        <dbReference type="SAM" id="MobiDB-lite"/>
    </source>
</evidence>
<name>A0ABY9R6X6_9BACT</name>
<dbReference type="RefSeq" id="WP_309542279.1">
    <property type="nucleotide sequence ID" value="NZ_CP133659.1"/>
</dbReference>
<sequence>MTCRELFKSLIRHTRHNEHCWPSLAYLAESIGVTPRTLQNQLGLLGQLGLVRVQHRPGQSSLYAVSPEVMAFVHSNPVASTPYPRKVFRGQVPATHEKFSGTHEKFSPGTLKKQESKNSPLPPVVAEAATPPSTVAPAVGRGVISSLPSQKAPHHAATPLVHSDFERLWQAWPVKQARDAAHSTFLSLVRSRRLPALDVLLSSVAAMAAQDSRWRRGKVPMLSRWLREGRWMDQPFVEPPASALSSAPATSHDQSFSQAVAVTATAARCNAQAAASESLFQKMWGMWGNPAELPKAIGFWISLDSGQRSVAFEKAVEYVNKANGSARETLVSWLRKTIEGGNCEYAES</sequence>
<organism evidence="2 3">
    <name type="scientific">Nitratidesulfovibrio liaohensis</name>
    <dbReference type="NCBI Taxonomy" id="2604158"/>
    <lineage>
        <taxon>Bacteria</taxon>
        <taxon>Pseudomonadati</taxon>
        <taxon>Thermodesulfobacteriota</taxon>
        <taxon>Desulfovibrionia</taxon>
        <taxon>Desulfovibrionales</taxon>
        <taxon>Desulfovibrionaceae</taxon>
        <taxon>Nitratidesulfovibrio</taxon>
    </lineage>
</organism>
<feature type="compositionally biased region" description="Basic and acidic residues" evidence="1">
    <location>
        <begin position="99"/>
        <end position="116"/>
    </location>
</feature>
<proteinExistence type="predicted"/>
<feature type="region of interest" description="Disordered" evidence="1">
    <location>
        <begin position="99"/>
        <end position="122"/>
    </location>
</feature>
<dbReference type="Pfam" id="PF13730">
    <property type="entry name" value="HTH_36"/>
    <property type="match status" value="1"/>
</dbReference>
<reference evidence="2" key="1">
    <citation type="submission" date="2023-09" db="EMBL/GenBank/DDBJ databases">
        <authorList>
            <consortium name="CW5 consortium"/>
            <person name="Lu C.-W."/>
        </authorList>
    </citation>
    <scope>NUCLEOTIDE SEQUENCE</scope>
    <source>
        <strain evidence="2">KPS</strain>
    </source>
</reference>
<dbReference type="EMBL" id="CP133659">
    <property type="protein sequence ID" value="WMW66375.1"/>
    <property type="molecule type" value="Genomic_DNA"/>
</dbReference>
<accession>A0ABY9R6X6</accession>
<evidence type="ECO:0000313" key="3">
    <source>
        <dbReference type="Proteomes" id="UP001180616"/>
    </source>
</evidence>
<protein>
    <submittedName>
        <fullName evidence="2">Helix-turn-helix domain-containing protein</fullName>
    </submittedName>
</protein>